<gene>
    <name evidence="2" type="ORF">Prudu_021577</name>
</gene>
<dbReference type="InterPro" id="IPR043128">
    <property type="entry name" value="Rev_trsase/Diguanyl_cyclase"/>
</dbReference>
<dbReference type="AlphaFoldDB" id="A0A4Y1RYT7"/>
<evidence type="ECO:0000256" key="1">
    <source>
        <dbReference type="SAM" id="MobiDB-lite"/>
    </source>
</evidence>
<dbReference type="Gene3D" id="3.30.70.270">
    <property type="match status" value="1"/>
</dbReference>
<sequence length="137" mass="15243">MPSGCHPDKLLAVSFIEEVSYTKWLANVVPVAKKDQGNHALWAEECRSNLLKADEQGFQGEDRQDYGGLCRQHASQSSPTSRPHQESCRSFQPAPKYQMKLNSSKCTFGVLSGQFLGYLVTKEASKHILIKSRPSST</sequence>
<name>A0A4Y1RYT7_PRUDU</name>
<protein>
    <submittedName>
        <fullName evidence="2">Transposable element protein</fullName>
    </submittedName>
</protein>
<reference evidence="2" key="1">
    <citation type="journal article" date="2019" name="Science">
        <title>Mutation of a bHLH transcription factor allowed almond domestication.</title>
        <authorList>
            <person name="Sanchez-Perez R."/>
            <person name="Pavan S."/>
            <person name="Mazzeo R."/>
            <person name="Moldovan C."/>
            <person name="Aiese Cigliano R."/>
            <person name="Del Cueto J."/>
            <person name="Ricciardi F."/>
            <person name="Lotti C."/>
            <person name="Ricciardi L."/>
            <person name="Dicenta F."/>
            <person name="Lopez-Marques R.L."/>
            <person name="Lindberg Moller B."/>
        </authorList>
    </citation>
    <scope>NUCLEOTIDE SEQUENCE</scope>
</reference>
<evidence type="ECO:0000313" key="2">
    <source>
        <dbReference type="EMBL" id="BBH09155.1"/>
    </source>
</evidence>
<feature type="compositionally biased region" description="Polar residues" evidence="1">
    <location>
        <begin position="73"/>
        <end position="82"/>
    </location>
</feature>
<organism evidence="2">
    <name type="scientific">Prunus dulcis</name>
    <name type="common">Almond</name>
    <name type="synonym">Amygdalus dulcis</name>
    <dbReference type="NCBI Taxonomy" id="3755"/>
    <lineage>
        <taxon>Eukaryota</taxon>
        <taxon>Viridiplantae</taxon>
        <taxon>Streptophyta</taxon>
        <taxon>Embryophyta</taxon>
        <taxon>Tracheophyta</taxon>
        <taxon>Spermatophyta</taxon>
        <taxon>Magnoliopsida</taxon>
        <taxon>eudicotyledons</taxon>
        <taxon>Gunneridae</taxon>
        <taxon>Pentapetalae</taxon>
        <taxon>rosids</taxon>
        <taxon>fabids</taxon>
        <taxon>Rosales</taxon>
        <taxon>Rosaceae</taxon>
        <taxon>Amygdaloideae</taxon>
        <taxon>Amygdaleae</taxon>
        <taxon>Prunus</taxon>
    </lineage>
</organism>
<accession>A0A4Y1RYT7</accession>
<dbReference type="EMBL" id="AP019304">
    <property type="protein sequence ID" value="BBH09155.1"/>
    <property type="molecule type" value="Genomic_DNA"/>
</dbReference>
<proteinExistence type="predicted"/>
<feature type="region of interest" description="Disordered" evidence="1">
    <location>
        <begin position="60"/>
        <end position="91"/>
    </location>
</feature>